<dbReference type="EMBL" id="SRLO01000251">
    <property type="protein sequence ID" value="TNN64500.1"/>
    <property type="molecule type" value="Genomic_DNA"/>
</dbReference>
<keyword evidence="3" id="KW-1185">Reference proteome</keyword>
<evidence type="ECO:0000313" key="2">
    <source>
        <dbReference type="EMBL" id="TNN64500.1"/>
    </source>
</evidence>
<dbReference type="Proteomes" id="UP000314294">
    <property type="component" value="Unassembled WGS sequence"/>
</dbReference>
<evidence type="ECO:0000313" key="3">
    <source>
        <dbReference type="Proteomes" id="UP000314294"/>
    </source>
</evidence>
<organism evidence="2 3">
    <name type="scientific">Liparis tanakae</name>
    <name type="common">Tanaka's snailfish</name>
    <dbReference type="NCBI Taxonomy" id="230148"/>
    <lineage>
        <taxon>Eukaryota</taxon>
        <taxon>Metazoa</taxon>
        <taxon>Chordata</taxon>
        <taxon>Craniata</taxon>
        <taxon>Vertebrata</taxon>
        <taxon>Euteleostomi</taxon>
        <taxon>Actinopterygii</taxon>
        <taxon>Neopterygii</taxon>
        <taxon>Teleostei</taxon>
        <taxon>Neoteleostei</taxon>
        <taxon>Acanthomorphata</taxon>
        <taxon>Eupercaria</taxon>
        <taxon>Perciformes</taxon>
        <taxon>Cottioidei</taxon>
        <taxon>Cottales</taxon>
        <taxon>Liparidae</taxon>
        <taxon>Liparis</taxon>
    </lineage>
</organism>
<comment type="caution">
    <text evidence="2">The sequence shown here is derived from an EMBL/GenBank/DDBJ whole genome shotgun (WGS) entry which is preliminary data.</text>
</comment>
<protein>
    <submittedName>
        <fullName evidence="2">Uncharacterized protein</fullName>
    </submittedName>
</protein>
<feature type="region of interest" description="Disordered" evidence="1">
    <location>
        <begin position="33"/>
        <end position="136"/>
    </location>
</feature>
<feature type="compositionally biased region" description="Low complexity" evidence="1">
    <location>
        <begin position="78"/>
        <end position="87"/>
    </location>
</feature>
<reference evidence="2 3" key="1">
    <citation type="submission" date="2019-03" db="EMBL/GenBank/DDBJ databases">
        <title>First draft genome of Liparis tanakae, snailfish: a comprehensive survey of snailfish specific genes.</title>
        <authorList>
            <person name="Kim W."/>
            <person name="Song I."/>
            <person name="Jeong J.-H."/>
            <person name="Kim D."/>
            <person name="Kim S."/>
            <person name="Ryu S."/>
            <person name="Song J.Y."/>
            <person name="Lee S.K."/>
        </authorList>
    </citation>
    <scope>NUCLEOTIDE SEQUENCE [LARGE SCALE GENOMIC DNA]</scope>
    <source>
        <tissue evidence="2">Muscle</tissue>
    </source>
</reference>
<proteinExistence type="predicted"/>
<sequence>MYQVVGSLHEYSSGYEELMRHDRISSLRLTGKQMGLESDLSPGQDDESKSEAAFQENDLNRPVPLPSAHKSQTLSNPTTTTTTTTTTNKHSQPRSISHRKVWMLTADDAIPTAAGRRGDEAEHPPSGRPSVEHRMS</sequence>
<gene>
    <name evidence="2" type="ORF">EYF80_025248</name>
</gene>
<evidence type="ECO:0000256" key="1">
    <source>
        <dbReference type="SAM" id="MobiDB-lite"/>
    </source>
</evidence>
<name>A0A4Z2HG36_9TELE</name>
<feature type="compositionally biased region" description="Basic and acidic residues" evidence="1">
    <location>
        <begin position="116"/>
        <end position="136"/>
    </location>
</feature>
<accession>A0A4Z2HG36</accession>
<dbReference type="AlphaFoldDB" id="A0A4Z2HG36"/>